<name>A0A084VBR6_ANOSI</name>
<evidence type="ECO:0000313" key="1">
    <source>
        <dbReference type="EMBL" id="KFB35410.1"/>
    </source>
</evidence>
<dbReference type="Proteomes" id="UP000030765">
    <property type="component" value="Unassembled WGS sequence"/>
</dbReference>
<dbReference type="AlphaFoldDB" id="A0A084VBR6"/>
<dbReference type="VEuPathDB" id="VectorBase:ASIC002054"/>
<evidence type="ECO:0000313" key="2">
    <source>
        <dbReference type="EnsemblMetazoa" id="ASIC002054-PA"/>
    </source>
</evidence>
<dbReference type="EMBL" id="KE524507">
    <property type="protein sequence ID" value="KFB35410.1"/>
    <property type="molecule type" value="Genomic_DNA"/>
</dbReference>
<gene>
    <name evidence="1" type="ORF">ZHAS_00002054</name>
</gene>
<dbReference type="EMBL" id="ATLV01009140">
    <property type="status" value="NOT_ANNOTATED_CDS"/>
    <property type="molecule type" value="Genomic_DNA"/>
</dbReference>
<accession>A0A084VBR6</accession>
<organism evidence="1">
    <name type="scientific">Anopheles sinensis</name>
    <name type="common">Mosquito</name>
    <dbReference type="NCBI Taxonomy" id="74873"/>
    <lineage>
        <taxon>Eukaryota</taxon>
        <taxon>Metazoa</taxon>
        <taxon>Ecdysozoa</taxon>
        <taxon>Arthropoda</taxon>
        <taxon>Hexapoda</taxon>
        <taxon>Insecta</taxon>
        <taxon>Pterygota</taxon>
        <taxon>Neoptera</taxon>
        <taxon>Endopterygota</taxon>
        <taxon>Diptera</taxon>
        <taxon>Nematocera</taxon>
        <taxon>Culicoidea</taxon>
        <taxon>Culicidae</taxon>
        <taxon>Anophelinae</taxon>
        <taxon>Anopheles</taxon>
    </lineage>
</organism>
<sequence length="115" mass="12478">MCRNARKPAATSTRIALQYITPTVPRRPELHRLGSHCLYSSFSLSLPGSDSSHNEIAHPPRSYDRGMGYDVAASYDDSGRVPQCNVININEMSQEVLAVTSGNTGAEGRISVSRA</sequence>
<keyword evidence="3" id="KW-1185">Reference proteome</keyword>
<evidence type="ECO:0000313" key="3">
    <source>
        <dbReference type="Proteomes" id="UP000030765"/>
    </source>
</evidence>
<dbReference type="EnsemblMetazoa" id="ASIC002054-RA">
    <property type="protein sequence ID" value="ASIC002054-PA"/>
    <property type="gene ID" value="ASIC002054"/>
</dbReference>
<reference evidence="2" key="2">
    <citation type="submission" date="2020-05" db="UniProtKB">
        <authorList>
            <consortium name="EnsemblMetazoa"/>
        </authorList>
    </citation>
    <scope>IDENTIFICATION</scope>
</reference>
<reference evidence="1 3" key="1">
    <citation type="journal article" date="2014" name="BMC Genomics">
        <title>Genome sequence of Anopheles sinensis provides insight into genetics basis of mosquito competence for malaria parasites.</title>
        <authorList>
            <person name="Zhou D."/>
            <person name="Zhang D."/>
            <person name="Ding G."/>
            <person name="Shi L."/>
            <person name="Hou Q."/>
            <person name="Ye Y."/>
            <person name="Xu Y."/>
            <person name="Zhou H."/>
            <person name="Xiong C."/>
            <person name="Li S."/>
            <person name="Yu J."/>
            <person name="Hong S."/>
            <person name="Yu X."/>
            <person name="Zou P."/>
            <person name="Chen C."/>
            <person name="Chang X."/>
            <person name="Wang W."/>
            <person name="Lv Y."/>
            <person name="Sun Y."/>
            <person name="Ma L."/>
            <person name="Shen B."/>
            <person name="Zhu C."/>
        </authorList>
    </citation>
    <scope>NUCLEOTIDE SEQUENCE [LARGE SCALE GENOMIC DNA]</scope>
</reference>
<proteinExistence type="predicted"/>
<protein>
    <submittedName>
        <fullName evidence="1 2">Uncharacterized protein</fullName>
    </submittedName>
</protein>